<dbReference type="EMBL" id="JAMTCD010000016">
    <property type="protein sequence ID" value="MCT7942606.1"/>
    <property type="molecule type" value="Genomic_DNA"/>
</dbReference>
<keyword evidence="4" id="KW-1185">Reference proteome</keyword>
<keyword evidence="3" id="KW-0808">Transferase</keyword>
<protein>
    <submittedName>
        <fullName evidence="3">Acyltransferase</fullName>
    </submittedName>
</protein>
<reference evidence="3" key="1">
    <citation type="journal article" date="2023" name="Int. J. Syst. Evol. Microbiol.">
        <title>&lt;i&gt;Shewanella septentrionalis&lt;/i&gt; sp. nov. and &lt;i&gt;Shewanella holmiensis&lt;/i&gt; sp. nov., isolated from Baltic Sea water and sediments.</title>
        <authorList>
            <person name="Martin-Rodriguez A.J."/>
            <person name="Thorell K."/>
            <person name="Joffre E."/>
            <person name="Jensie-Markopoulos S."/>
            <person name="Moore E.R.B."/>
            <person name="Sjoling A."/>
        </authorList>
    </citation>
    <scope>NUCLEOTIDE SEQUENCE</scope>
    <source>
        <strain evidence="3">SP1S2-7</strain>
    </source>
</reference>
<feature type="domain" description="Phospholipid/glycerol acyltransferase" evidence="2">
    <location>
        <begin position="86"/>
        <end position="228"/>
    </location>
</feature>
<proteinExistence type="predicted"/>
<dbReference type="Pfam" id="PF01553">
    <property type="entry name" value="Acyltransferase"/>
    <property type="match status" value="1"/>
</dbReference>
<organism evidence="3 4">
    <name type="scientific">Shewanella holmiensis</name>
    <dbReference type="NCBI Taxonomy" id="2952222"/>
    <lineage>
        <taxon>Bacteria</taxon>
        <taxon>Pseudomonadati</taxon>
        <taxon>Pseudomonadota</taxon>
        <taxon>Gammaproteobacteria</taxon>
        <taxon>Alteromonadales</taxon>
        <taxon>Shewanellaceae</taxon>
        <taxon>Shewanella</taxon>
    </lineage>
</organism>
<keyword evidence="1" id="KW-1133">Transmembrane helix</keyword>
<accession>A0A9X2WNB8</accession>
<gene>
    <name evidence="3" type="ORF">NE535_12490</name>
</gene>
<dbReference type="Proteomes" id="UP001155546">
    <property type="component" value="Unassembled WGS sequence"/>
</dbReference>
<dbReference type="AlphaFoldDB" id="A0A9X2WNB8"/>
<feature type="transmembrane region" description="Helical" evidence="1">
    <location>
        <begin position="120"/>
        <end position="138"/>
    </location>
</feature>
<evidence type="ECO:0000259" key="2">
    <source>
        <dbReference type="SMART" id="SM00563"/>
    </source>
</evidence>
<dbReference type="RefSeq" id="WP_261298968.1">
    <property type="nucleotide sequence ID" value="NZ_JAMTCD010000016.1"/>
</dbReference>
<keyword evidence="3" id="KW-0012">Acyltransferase</keyword>
<dbReference type="PANTHER" id="PTHR10983:SF16">
    <property type="entry name" value="LYSOCARDIOLIPIN ACYLTRANSFERASE 1"/>
    <property type="match status" value="1"/>
</dbReference>
<dbReference type="GO" id="GO:0016746">
    <property type="term" value="F:acyltransferase activity"/>
    <property type="evidence" value="ECO:0007669"/>
    <property type="project" value="UniProtKB-KW"/>
</dbReference>
<evidence type="ECO:0000256" key="1">
    <source>
        <dbReference type="SAM" id="Phobius"/>
    </source>
</evidence>
<dbReference type="InterPro" id="IPR002123">
    <property type="entry name" value="Plipid/glycerol_acylTrfase"/>
</dbReference>
<evidence type="ECO:0000313" key="4">
    <source>
        <dbReference type="Proteomes" id="UP001155546"/>
    </source>
</evidence>
<dbReference type="NCBIfam" id="NF010621">
    <property type="entry name" value="PRK14014.1"/>
    <property type="match status" value="1"/>
</dbReference>
<comment type="caution">
    <text evidence="3">The sequence shown here is derived from an EMBL/GenBank/DDBJ whole genome shotgun (WGS) entry which is preliminary data.</text>
</comment>
<sequence>MSLFSQLKGSLAFLCYLLNTLFWAIPILFFGIIKLIPLKIIDKICSYITDNCASAWIYGNTLTEKILHPVTFEITGDTNFDRKQWYMVIANHQSWVDILVLQRILNGKIPFLKFFLKQELLYVPVLGLVWWALDFPFMRRFSNAQLKKNPKLKGKDIEITRKACEKFKTKPVSVMNFVEGTRFSQSKHDKQSSPFQHLLKPKAGGMAFALSAMGEHINKLVNVTIYYPEKVPSFWEYLCGQTTHIKVDIKITDIPPTMRGDYINDRQFKIDFQEQLNQFWLNKDKQLQQYYSSHSAKESLSTKSCKPEKEV</sequence>
<dbReference type="PANTHER" id="PTHR10983">
    <property type="entry name" value="1-ACYLGLYCEROL-3-PHOSPHATE ACYLTRANSFERASE-RELATED"/>
    <property type="match status" value="1"/>
</dbReference>
<keyword evidence="1" id="KW-0472">Membrane</keyword>
<feature type="transmembrane region" description="Helical" evidence="1">
    <location>
        <begin position="12"/>
        <end position="33"/>
    </location>
</feature>
<name>A0A9X2WNB8_9GAMM</name>
<dbReference type="SUPFAM" id="SSF69593">
    <property type="entry name" value="Glycerol-3-phosphate (1)-acyltransferase"/>
    <property type="match status" value="1"/>
</dbReference>
<dbReference type="SMART" id="SM00563">
    <property type="entry name" value="PlsC"/>
    <property type="match status" value="1"/>
</dbReference>
<keyword evidence="1" id="KW-0812">Transmembrane</keyword>
<evidence type="ECO:0000313" key="3">
    <source>
        <dbReference type="EMBL" id="MCT7942606.1"/>
    </source>
</evidence>
<dbReference type="CDD" id="cd07990">
    <property type="entry name" value="LPLAT_LCLAT1-like"/>
    <property type="match status" value="1"/>
</dbReference>